<dbReference type="InterPro" id="IPR000551">
    <property type="entry name" value="MerR-type_HTH_dom"/>
</dbReference>
<comment type="caution">
    <text evidence="6">The sequence shown here is derived from an EMBL/GenBank/DDBJ whole genome shotgun (WGS) entry which is preliminary data.</text>
</comment>
<keyword evidence="3 7" id="KW-0238">DNA-binding</keyword>
<dbReference type="GO" id="GO:0003677">
    <property type="term" value="F:DNA binding"/>
    <property type="evidence" value="ECO:0007669"/>
    <property type="project" value="UniProtKB-KW"/>
</dbReference>
<feature type="domain" description="HTH merR-type" evidence="5">
    <location>
        <begin position="6"/>
        <end position="74"/>
    </location>
</feature>
<evidence type="ECO:0000259" key="5">
    <source>
        <dbReference type="PROSITE" id="PS50937"/>
    </source>
</evidence>
<reference evidence="7 9" key="2">
    <citation type="submission" date="2023-07" db="EMBL/GenBank/DDBJ databases">
        <title>Sequencing the genomes of 1000 actinobacteria strains.</title>
        <authorList>
            <person name="Klenk H.-P."/>
        </authorList>
    </citation>
    <scope>NUCLEOTIDE SEQUENCE [LARGE SCALE GENOMIC DNA]</scope>
    <source>
        <strain evidence="7 9">DSM 44724</strain>
    </source>
</reference>
<dbReference type="GO" id="GO:0003700">
    <property type="term" value="F:DNA-binding transcription factor activity"/>
    <property type="evidence" value="ECO:0007669"/>
    <property type="project" value="InterPro"/>
</dbReference>
<gene>
    <name evidence="7" type="ORF">J2S69_001018</name>
    <name evidence="6" type="ORF">O2L01_08835</name>
</gene>
<dbReference type="RefSeq" id="WP_270121552.1">
    <property type="nucleotide sequence ID" value="NZ_BAAAOM010000002.1"/>
</dbReference>
<proteinExistence type="predicted"/>
<keyword evidence="9" id="KW-1185">Reference proteome</keyword>
<keyword evidence="4" id="KW-0804">Transcription</keyword>
<evidence type="ECO:0000313" key="8">
    <source>
        <dbReference type="Proteomes" id="UP001145799"/>
    </source>
</evidence>
<dbReference type="Pfam" id="PF13411">
    <property type="entry name" value="MerR_1"/>
    <property type="match status" value="1"/>
</dbReference>
<dbReference type="Gene3D" id="1.10.1660.10">
    <property type="match status" value="1"/>
</dbReference>
<dbReference type="PANTHER" id="PTHR30204:SF69">
    <property type="entry name" value="MERR-FAMILY TRANSCRIPTIONAL REGULATOR"/>
    <property type="match status" value="1"/>
</dbReference>
<keyword evidence="1" id="KW-0678">Repressor</keyword>
<dbReference type="InterPro" id="IPR047057">
    <property type="entry name" value="MerR_fam"/>
</dbReference>
<dbReference type="PRINTS" id="PR00040">
    <property type="entry name" value="HTHMERR"/>
</dbReference>
<dbReference type="EMBL" id="JAVDYD010000001">
    <property type="protein sequence ID" value="MDR7337299.1"/>
    <property type="molecule type" value="Genomic_DNA"/>
</dbReference>
<evidence type="ECO:0000313" key="9">
    <source>
        <dbReference type="Proteomes" id="UP001183604"/>
    </source>
</evidence>
<dbReference type="Proteomes" id="UP001145799">
    <property type="component" value="Unassembled WGS sequence"/>
</dbReference>
<dbReference type="EMBL" id="JAPZVQ010000004">
    <property type="protein sequence ID" value="MDA1385087.1"/>
    <property type="molecule type" value="Genomic_DNA"/>
</dbReference>
<evidence type="ECO:0000256" key="1">
    <source>
        <dbReference type="ARBA" id="ARBA00022491"/>
    </source>
</evidence>
<name>A0A9X3PLF1_9ACTN</name>
<evidence type="ECO:0000256" key="2">
    <source>
        <dbReference type="ARBA" id="ARBA00023015"/>
    </source>
</evidence>
<dbReference type="PROSITE" id="PS50937">
    <property type="entry name" value="HTH_MERR_2"/>
    <property type="match status" value="1"/>
</dbReference>
<evidence type="ECO:0000256" key="3">
    <source>
        <dbReference type="ARBA" id="ARBA00023125"/>
    </source>
</evidence>
<organism evidence="6 8">
    <name type="scientific">Glycomyces lechevalierae</name>
    <dbReference type="NCBI Taxonomy" id="256034"/>
    <lineage>
        <taxon>Bacteria</taxon>
        <taxon>Bacillati</taxon>
        <taxon>Actinomycetota</taxon>
        <taxon>Actinomycetes</taxon>
        <taxon>Glycomycetales</taxon>
        <taxon>Glycomycetaceae</taxon>
        <taxon>Glycomyces</taxon>
    </lineage>
</organism>
<evidence type="ECO:0000313" key="7">
    <source>
        <dbReference type="EMBL" id="MDR7337299.1"/>
    </source>
</evidence>
<sequence length="132" mass="15076">MKSSADFSIGEVAERFGLATHVLRHWEQAGLLVADRDAFDRRRYREEHLSQVALILLGKEAGFTLGQLRRLLSTSSPMDEPELLREHARDLERRIVQAQAAKELIEHALSCPLDFHECEHAQQRIAARIPAR</sequence>
<dbReference type="AlphaFoldDB" id="A0A9X3PLF1"/>
<dbReference type="InterPro" id="IPR009061">
    <property type="entry name" value="DNA-bd_dom_put_sf"/>
</dbReference>
<keyword evidence="2" id="KW-0805">Transcription regulation</keyword>
<evidence type="ECO:0000256" key="4">
    <source>
        <dbReference type="ARBA" id="ARBA00023163"/>
    </source>
</evidence>
<evidence type="ECO:0000313" key="6">
    <source>
        <dbReference type="EMBL" id="MDA1385087.1"/>
    </source>
</evidence>
<reference evidence="6" key="1">
    <citation type="submission" date="2022-12" db="EMBL/GenBank/DDBJ databases">
        <title>Gycomyces niveus sp.nov., a novel actinomycete isolated from soil in Shouguang.</title>
        <authorList>
            <person name="Yang X."/>
        </authorList>
    </citation>
    <scope>NUCLEOTIDE SEQUENCE</scope>
    <source>
        <strain evidence="6">DSM 44724</strain>
    </source>
</reference>
<protein>
    <submittedName>
        <fullName evidence="7">DNA-binding transcriptional MerR regulator</fullName>
    </submittedName>
    <submittedName>
        <fullName evidence="6">MerR family transcriptional regulator</fullName>
    </submittedName>
</protein>
<dbReference type="PANTHER" id="PTHR30204">
    <property type="entry name" value="REDOX-CYCLING DRUG-SENSING TRANSCRIPTIONAL ACTIVATOR SOXR"/>
    <property type="match status" value="1"/>
</dbReference>
<dbReference type="Proteomes" id="UP001183604">
    <property type="component" value="Unassembled WGS sequence"/>
</dbReference>
<dbReference type="SMART" id="SM00422">
    <property type="entry name" value="HTH_MERR"/>
    <property type="match status" value="1"/>
</dbReference>
<dbReference type="SUPFAM" id="SSF46955">
    <property type="entry name" value="Putative DNA-binding domain"/>
    <property type="match status" value="1"/>
</dbReference>
<accession>A0A9X3PLF1</accession>